<dbReference type="SUPFAM" id="SSF46894">
    <property type="entry name" value="C-terminal effector domain of the bipartite response regulators"/>
    <property type="match status" value="1"/>
</dbReference>
<dbReference type="PANTHER" id="PTHR43214">
    <property type="entry name" value="TWO-COMPONENT RESPONSE REGULATOR"/>
    <property type="match status" value="1"/>
</dbReference>
<proteinExistence type="predicted"/>
<evidence type="ECO:0000256" key="6">
    <source>
        <dbReference type="ARBA" id="ARBA00024867"/>
    </source>
</evidence>
<evidence type="ECO:0000313" key="12">
    <source>
        <dbReference type="Proteomes" id="UP000095662"/>
    </source>
</evidence>
<evidence type="ECO:0000256" key="2">
    <source>
        <dbReference type="ARBA" id="ARBA00022553"/>
    </source>
</evidence>
<evidence type="ECO:0000256" key="5">
    <source>
        <dbReference type="ARBA" id="ARBA00023163"/>
    </source>
</evidence>
<dbReference type="PANTHER" id="PTHR43214:SF40">
    <property type="entry name" value="TRANSCRIPTIONAL REGULATORY PROTEIN LNRK"/>
    <property type="match status" value="1"/>
</dbReference>
<evidence type="ECO:0000256" key="7">
    <source>
        <dbReference type="PROSITE-ProRule" id="PRU00169"/>
    </source>
</evidence>
<dbReference type="InterPro" id="IPR001789">
    <property type="entry name" value="Sig_transdc_resp-reg_receiver"/>
</dbReference>
<dbReference type="OrthoDB" id="9779069at2"/>
<dbReference type="PROSITE" id="PS50043">
    <property type="entry name" value="HTH_LUXR_2"/>
    <property type="match status" value="1"/>
</dbReference>
<keyword evidence="2 7" id="KW-0597">Phosphoprotein</keyword>
<dbReference type="InterPro" id="IPR011006">
    <property type="entry name" value="CheY-like_superfamily"/>
</dbReference>
<dbReference type="Pfam" id="PF00072">
    <property type="entry name" value="Response_reg"/>
    <property type="match status" value="1"/>
</dbReference>
<evidence type="ECO:0000256" key="1">
    <source>
        <dbReference type="ARBA" id="ARBA00018672"/>
    </source>
</evidence>
<dbReference type="STRING" id="39492.ERS852540_00715"/>
<evidence type="ECO:0000259" key="8">
    <source>
        <dbReference type="PROSITE" id="PS50043"/>
    </source>
</evidence>
<comment type="function">
    <text evidence="6">May play the central regulatory role in sporulation. It may be an element of the effector pathway responsible for the activation of sporulation genes in response to nutritional stress. Spo0A may act in concert with spo0H (a sigma factor) to control the expression of some genes that are critical to the sporulation process.</text>
</comment>
<accession>A0A174ZK43</accession>
<dbReference type="SMART" id="SM00421">
    <property type="entry name" value="HTH_LUXR"/>
    <property type="match status" value="1"/>
</dbReference>
<dbReference type="InterPro" id="IPR016032">
    <property type="entry name" value="Sig_transdc_resp-reg_C-effctor"/>
</dbReference>
<reference evidence="11" key="2">
    <citation type="submission" date="2023-01" db="EMBL/GenBank/DDBJ databases">
        <title>Human gut microbiome strain richness.</title>
        <authorList>
            <person name="Chen-Liaw A."/>
        </authorList>
    </citation>
    <scope>NUCLEOTIDE SEQUENCE</scope>
    <source>
        <strain evidence="11">1001283st1_G1_1001283B150217_161031</strain>
    </source>
</reference>
<dbReference type="GO" id="GO:0000160">
    <property type="term" value="P:phosphorelay signal transduction system"/>
    <property type="evidence" value="ECO:0007669"/>
    <property type="project" value="InterPro"/>
</dbReference>
<dbReference type="SUPFAM" id="SSF52172">
    <property type="entry name" value="CheY-like"/>
    <property type="match status" value="1"/>
</dbReference>
<evidence type="ECO:0000256" key="4">
    <source>
        <dbReference type="ARBA" id="ARBA00023125"/>
    </source>
</evidence>
<gene>
    <name evidence="10" type="primary">nreC_1</name>
    <name evidence="10" type="ORF">ERS852540_00715</name>
    <name evidence="11" type="ORF">PNE09_06960</name>
</gene>
<dbReference type="InterPro" id="IPR058245">
    <property type="entry name" value="NreC/VraR/RcsB-like_REC"/>
</dbReference>
<evidence type="ECO:0000313" key="10">
    <source>
        <dbReference type="EMBL" id="CUQ83580.1"/>
    </source>
</evidence>
<name>A0A174ZK43_9FIRM</name>
<dbReference type="Gene3D" id="3.40.50.2300">
    <property type="match status" value="1"/>
</dbReference>
<keyword evidence="5" id="KW-0804">Transcription</keyword>
<dbReference type="Pfam" id="PF00196">
    <property type="entry name" value="GerE"/>
    <property type="match status" value="1"/>
</dbReference>
<dbReference type="PROSITE" id="PS50110">
    <property type="entry name" value="RESPONSE_REGULATORY"/>
    <property type="match status" value="1"/>
</dbReference>
<dbReference type="SMART" id="SM00448">
    <property type="entry name" value="REC"/>
    <property type="match status" value="1"/>
</dbReference>
<feature type="domain" description="Response regulatory" evidence="9">
    <location>
        <begin position="2"/>
        <end position="117"/>
    </location>
</feature>
<evidence type="ECO:0000259" key="9">
    <source>
        <dbReference type="PROSITE" id="PS50110"/>
    </source>
</evidence>
<dbReference type="GO" id="GO:0003677">
    <property type="term" value="F:DNA binding"/>
    <property type="evidence" value="ECO:0007669"/>
    <property type="project" value="UniProtKB-KW"/>
</dbReference>
<dbReference type="InterPro" id="IPR039420">
    <property type="entry name" value="WalR-like"/>
</dbReference>
<keyword evidence="4" id="KW-0238">DNA-binding</keyword>
<reference evidence="10 12" key="1">
    <citation type="submission" date="2015-09" db="EMBL/GenBank/DDBJ databases">
        <authorList>
            <consortium name="Pathogen Informatics"/>
        </authorList>
    </citation>
    <scope>NUCLEOTIDE SEQUENCE [LARGE SCALE GENOMIC DNA]</scope>
    <source>
        <strain evidence="10 12">2789STDY5834928</strain>
    </source>
</reference>
<keyword evidence="3" id="KW-0805">Transcription regulation</keyword>
<dbReference type="AlphaFoldDB" id="A0A174ZK43"/>
<dbReference type="InterPro" id="IPR000792">
    <property type="entry name" value="Tscrpt_reg_LuxR_C"/>
</dbReference>
<dbReference type="Proteomes" id="UP000095662">
    <property type="component" value="Unassembled WGS sequence"/>
</dbReference>
<dbReference type="GO" id="GO:0006355">
    <property type="term" value="P:regulation of DNA-templated transcription"/>
    <property type="evidence" value="ECO:0007669"/>
    <property type="project" value="InterPro"/>
</dbReference>
<organism evidence="10 12">
    <name type="scientific">[Eubacterium] siraeum</name>
    <dbReference type="NCBI Taxonomy" id="39492"/>
    <lineage>
        <taxon>Bacteria</taxon>
        <taxon>Bacillati</taxon>
        <taxon>Bacillota</taxon>
        <taxon>Clostridia</taxon>
        <taxon>Eubacteriales</taxon>
        <taxon>Oscillospiraceae</taxon>
        <taxon>Oscillospiraceae incertae sedis</taxon>
    </lineage>
</organism>
<feature type="modified residue" description="4-aspartylphosphate" evidence="7">
    <location>
        <position position="53"/>
    </location>
</feature>
<evidence type="ECO:0000313" key="11">
    <source>
        <dbReference type="EMBL" id="MDB8003805.1"/>
    </source>
</evidence>
<dbReference type="Proteomes" id="UP001210809">
    <property type="component" value="Unassembled WGS sequence"/>
</dbReference>
<dbReference type="CDD" id="cd06170">
    <property type="entry name" value="LuxR_C_like"/>
    <property type="match status" value="1"/>
</dbReference>
<evidence type="ECO:0000256" key="3">
    <source>
        <dbReference type="ARBA" id="ARBA00023015"/>
    </source>
</evidence>
<feature type="domain" description="HTH luxR-type" evidence="8">
    <location>
        <begin position="141"/>
        <end position="206"/>
    </location>
</feature>
<protein>
    <recommendedName>
        <fullName evidence="1">Stage 0 sporulation protein A homolog</fullName>
    </recommendedName>
</protein>
<dbReference type="PRINTS" id="PR00038">
    <property type="entry name" value="HTHLUXR"/>
</dbReference>
<dbReference type="EMBL" id="CZBY01000004">
    <property type="protein sequence ID" value="CUQ83580.1"/>
    <property type="molecule type" value="Genomic_DNA"/>
</dbReference>
<dbReference type="EMBL" id="JAQLXW010000008">
    <property type="protein sequence ID" value="MDB8003805.1"/>
    <property type="molecule type" value="Genomic_DNA"/>
</dbReference>
<sequence length="207" mass="22930">MKIIIADDDSIIREGLKMIISSQPDFEVTGVACNGAEAVELCRKYKTDIALLDIRMPVMDGIEAAKIMLEENLCKPLLLTTFDEQELIQRALKVGVSGYILKNTQTDGIFSALRTVYNGGTVFQQDILSYIRDAAVKCYGKSAVFGLLTERELDIVKLIADGCSNAEIAEKLFLSNGTVRNYISVILEKTGLEHRTQIAVRYLKGDE</sequence>
<dbReference type="CDD" id="cd17535">
    <property type="entry name" value="REC_NarL-like"/>
    <property type="match status" value="1"/>
</dbReference>